<dbReference type="InterPro" id="IPR052901">
    <property type="entry name" value="Bact_TGase-like"/>
</dbReference>
<reference evidence="4 5" key="1">
    <citation type="submission" date="2019-12" db="EMBL/GenBank/DDBJ databases">
        <title>Novel species isolated from a subtropical stream in China.</title>
        <authorList>
            <person name="Lu H."/>
        </authorList>
    </citation>
    <scope>NUCLEOTIDE SEQUENCE [LARGE SCALE GENOMIC DNA]</scope>
    <source>
        <strain evidence="4 5">FT109W</strain>
    </source>
</reference>
<dbReference type="Pfam" id="PF01841">
    <property type="entry name" value="Transglut_core"/>
    <property type="match status" value="1"/>
</dbReference>
<dbReference type="SMART" id="SM00460">
    <property type="entry name" value="TGc"/>
    <property type="match status" value="1"/>
</dbReference>
<accession>A0ABW9WM24</accession>
<dbReference type="PANTHER" id="PTHR42736">
    <property type="entry name" value="PROTEIN-GLUTAMINE GAMMA-GLUTAMYLTRANSFERASE"/>
    <property type="match status" value="1"/>
</dbReference>
<evidence type="ECO:0000313" key="4">
    <source>
        <dbReference type="EMBL" id="MYN42116.1"/>
    </source>
</evidence>
<dbReference type="SUPFAM" id="SSF54001">
    <property type="entry name" value="Cysteine proteinases"/>
    <property type="match status" value="1"/>
</dbReference>
<feature type="transmembrane region" description="Helical" evidence="2">
    <location>
        <begin position="50"/>
        <end position="81"/>
    </location>
</feature>
<comment type="caution">
    <text evidence="4">The sequence shown here is derived from an EMBL/GenBank/DDBJ whole genome shotgun (WGS) entry which is preliminary data.</text>
</comment>
<evidence type="ECO:0000259" key="3">
    <source>
        <dbReference type="SMART" id="SM00460"/>
    </source>
</evidence>
<dbReference type="RefSeq" id="WP_161047042.1">
    <property type="nucleotide sequence ID" value="NZ_WWCS01000017.1"/>
</dbReference>
<feature type="transmembrane region" description="Helical" evidence="2">
    <location>
        <begin position="590"/>
        <end position="610"/>
    </location>
</feature>
<dbReference type="PANTHER" id="PTHR42736:SF1">
    <property type="entry name" value="PROTEIN-GLUTAMINE GAMMA-GLUTAMYLTRANSFERASE"/>
    <property type="match status" value="1"/>
</dbReference>
<dbReference type="InterPro" id="IPR021878">
    <property type="entry name" value="TgpA_N"/>
</dbReference>
<organism evidence="4 5">
    <name type="scientific">Duganella margarita</name>
    <dbReference type="NCBI Taxonomy" id="2692170"/>
    <lineage>
        <taxon>Bacteria</taxon>
        <taxon>Pseudomonadati</taxon>
        <taxon>Pseudomonadota</taxon>
        <taxon>Betaproteobacteria</taxon>
        <taxon>Burkholderiales</taxon>
        <taxon>Oxalobacteraceae</taxon>
        <taxon>Telluria group</taxon>
        <taxon>Duganella</taxon>
    </lineage>
</organism>
<evidence type="ECO:0000256" key="2">
    <source>
        <dbReference type="SAM" id="Phobius"/>
    </source>
</evidence>
<keyword evidence="5" id="KW-1185">Reference proteome</keyword>
<keyword evidence="2" id="KW-0472">Membrane</keyword>
<protein>
    <submittedName>
        <fullName evidence="4">DUF3488 domain-containing protein</fullName>
    </submittedName>
</protein>
<dbReference type="Pfam" id="PF11992">
    <property type="entry name" value="TgpA_N"/>
    <property type="match status" value="1"/>
</dbReference>
<sequence length="701" mass="77388">MSSARPPGLPSAAGAPPAAATQPAGPAHGAPSGPRAQLALRLTRDKSDTLLLLAAALMVLAPHFAHLPLWISALACATLLWRAAITWLGKRMPPTWLLVPIAVAAMAGVYRSYHTLLGREVGVAMLVLLLAFKLLEMHARRDLFVVTFLSFFVLLTNFLYTQSMPTALWTVLTLLVLLTAQQSFQYTGRVPPLARRLRTTLKVGALAAPLALLLFVAFPRIQGPLWGLPGDTSSARSGLSDSMAPGTLSSLAQSDEIAFRVRFAGAAPAQQQLYWRSIVLGDYDGRTWTRVPRKRGLQRLEVAIHARGAPVRYETTMEPSNTRWLALLELAAPDLGVPGFRLRDSDEMEQFTTEPIARRVRYEASAYLDYTLQAGESPQRMTHWLELPAGFNPRTLALARQLRAAADDDAPVQQLSNAVLTRFRTQDYRYTLEPPRTGANAVDDFLFATRAGFCEHYAGAYVVLMRAMGVPARVVTGYQGGERNPVDGYLTVRQSDAHAWAEIWSQQAGWQRVDPTAAVAPERVERNLARALPRPAPFGLAPLLDLQNNPDSWLAQLRFAYAALNNSWNQWVLDYNPERRRSFLEELSSLFGHWRTALGAVLVAVLLAVLRWQRARRPADALEALYAAFCRQQLRHGYGRAPSEGPRSYAARLRSMPASTDKHAAMEQFLHLYGMLKYGAGGTESRSASLATLTTLLPLCR</sequence>
<dbReference type="InterPro" id="IPR038765">
    <property type="entry name" value="Papain-like_cys_pep_sf"/>
</dbReference>
<evidence type="ECO:0000256" key="1">
    <source>
        <dbReference type="SAM" id="MobiDB-lite"/>
    </source>
</evidence>
<feature type="transmembrane region" description="Helical" evidence="2">
    <location>
        <begin position="166"/>
        <end position="187"/>
    </location>
</feature>
<feature type="transmembrane region" description="Helical" evidence="2">
    <location>
        <begin position="116"/>
        <end position="135"/>
    </location>
</feature>
<feature type="region of interest" description="Disordered" evidence="1">
    <location>
        <begin position="1"/>
        <end position="34"/>
    </location>
</feature>
<feature type="transmembrane region" description="Helical" evidence="2">
    <location>
        <begin position="199"/>
        <end position="218"/>
    </location>
</feature>
<feature type="transmembrane region" description="Helical" evidence="2">
    <location>
        <begin position="93"/>
        <end position="110"/>
    </location>
</feature>
<dbReference type="InterPro" id="IPR025403">
    <property type="entry name" value="TgpA-like_C"/>
</dbReference>
<name>A0ABW9WM24_9BURK</name>
<feature type="domain" description="Transglutaminase-like" evidence="3">
    <location>
        <begin position="446"/>
        <end position="517"/>
    </location>
</feature>
<gene>
    <name evidence="4" type="ORF">GTP55_22435</name>
</gene>
<dbReference type="EMBL" id="WWCS01000017">
    <property type="protein sequence ID" value="MYN42116.1"/>
    <property type="molecule type" value="Genomic_DNA"/>
</dbReference>
<proteinExistence type="predicted"/>
<dbReference type="Pfam" id="PF13559">
    <property type="entry name" value="DUF4129"/>
    <property type="match status" value="1"/>
</dbReference>
<keyword evidence="2" id="KW-0812">Transmembrane</keyword>
<keyword evidence="2" id="KW-1133">Transmembrane helix</keyword>
<dbReference type="Gene3D" id="3.10.620.30">
    <property type="match status" value="1"/>
</dbReference>
<evidence type="ECO:0000313" key="5">
    <source>
        <dbReference type="Proteomes" id="UP000466332"/>
    </source>
</evidence>
<dbReference type="Proteomes" id="UP000466332">
    <property type="component" value="Unassembled WGS sequence"/>
</dbReference>
<dbReference type="InterPro" id="IPR002931">
    <property type="entry name" value="Transglutaminase-like"/>
</dbReference>